<proteinExistence type="predicted"/>
<evidence type="ECO:0000313" key="3">
    <source>
        <dbReference type="EMBL" id="GMS78016.1"/>
    </source>
</evidence>
<dbReference type="InterPro" id="IPR036438">
    <property type="entry name" value="Insulin-like_sf"/>
</dbReference>
<evidence type="ECO:0000256" key="1">
    <source>
        <dbReference type="ARBA" id="ARBA00022729"/>
    </source>
</evidence>
<dbReference type="AlphaFoldDB" id="A0AAV5S5Z7"/>
<dbReference type="Proteomes" id="UP001432027">
    <property type="component" value="Unassembled WGS sequence"/>
</dbReference>
<keyword evidence="2" id="KW-1133">Transmembrane helix</keyword>
<protein>
    <submittedName>
        <fullName evidence="3">Uncharacterized protein</fullName>
    </submittedName>
</protein>
<evidence type="ECO:0000313" key="4">
    <source>
        <dbReference type="Proteomes" id="UP001432027"/>
    </source>
</evidence>
<keyword evidence="4" id="KW-1185">Reference proteome</keyword>
<evidence type="ECO:0000256" key="2">
    <source>
        <dbReference type="SAM" id="Phobius"/>
    </source>
</evidence>
<reference evidence="3" key="1">
    <citation type="submission" date="2023-10" db="EMBL/GenBank/DDBJ databases">
        <title>Genome assembly of Pristionchus species.</title>
        <authorList>
            <person name="Yoshida K."/>
            <person name="Sommer R.J."/>
        </authorList>
    </citation>
    <scope>NUCLEOTIDE SEQUENCE</scope>
    <source>
        <strain evidence="3">RS0144</strain>
    </source>
</reference>
<comment type="caution">
    <text evidence="3">The sequence shown here is derived from an EMBL/GenBank/DDBJ whole genome shotgun (WGS) entry which is preliminary data.</text>
</comment>
<gene>
    <name evidence="3" type="ORF">PENTCL1PPCAC_191</name>
</gene>
<dbReference type="EMBL" id="BTSX01000001">
    <property type="protein sequence ID" value="GMS78016.1"/>
    <property type="molecule type" value="Genomic_DNA"/>
</dbReference>
<keyword evidence="2" id="KW-0472">Membrane</keyword>
<accession>A0AAV5S5Z7</accession>
<keyword evidence="2" id="KW-0812">Transmembrane</keyword>
<feature type="non-terminal residue" evidence="3">
    <location>
        <position position="1"/>
    </location>
</feature>
<keyword evidence="1" id="KW-0732">Signal</keyword>
<sequence>CSTLSLKRNIRLGALVIAKRTHFLMSSPCRLMASSIFLLIIFSSSIVLTATLHPMVPQDDAVPNRLCGRALTGWAARICNECPSQRATITDTTRDQKGLAQECCTKGACSRALVQQMCC</sequence>
<feature type="transmembrane region" description="Helical" evidence="2">
    <location>
        <begin position="31"/>
        <end position="52"/>
    </location>
</feature>
<dbReference type="SUPFAM" id="SSF56994">
    <property type="entry name" value="Insulin-like"/>
    <property type="match status" value="1"/>
</dbReference>
<dbReference type="Gene3D" id="1.10.100.10">
    <property type="entry name" value="Insulin-like"/>
    <property type="match status" value="1"/>
</dbReference>
<name>A0AAV5S5Z7_9BILA</name>
<organism evidence="3 4">
    <name type="scientific">Pristionchus entomophagus</name>
    <dbReference type="NCBI Taxonomy" id="358040"/>
    <lineage>
        <taxon>Eukaryota</taxon>
        <taxon>Metazoa</taxon>
        <taxon>Ecdysozoa</taxon>
        <taxon>Nematoda</taxon>
        <taxon>Chromadorea</taxon>
        <taxon>Rhabditida</taxon>
        <taxon>Rhabditina</taxon>
        <taxon>Diplogasteromorpha</taxon>
        <taxon>Diplogasteroidea</taxon>
        <taxon>Neodiplogasteridae</taxon>
        <taxon>Pristionchus</taxon>
    </lineage>
</organism>